<evidence type="ECO:0000256" key="1">
    <source>
        <dbReference type="SAM" id="MobiDB-lite"/>
    </source>
</evidence>
<feature type="region of interest" description="Disordered" evidence="1">
    <location>
        <begin position="135"/>
        <end position="156"/>
    </location>
</feature>
<accession>A0AAX6FEP7</accession>
<dbReference type="AlphaFoldDB" id="A0AAX6FEP7"/>
<keyword evidence="3" id="KW-1185">Reference proteome</keyword>
<name>A0AAX6FEP7_IRIPA</name>
<evidence type="ECO:0000313" key="3">
    <source>
        <dbReference type="Proteomes" id="UP001140949"/>
    </source>
</evidence>
<reference evidence="2" key="2">
    <citation type="submission" date="2023-04" db="EMBL/GenBank/DDBJ databases">
        <authorList>
            <person name="Bruccoleri R.E."/>
            <person name="Oakeley E.J."/>
            <person name="Faust A.-M."/>
            <person name="Dessus-Babus S."/>
            <person name="Altorfer M."/>
            <person name="Burckhardt D."/>
            <person name="Oertli M."/>
            <person name="Naumann U."/>
            <person name="Petersen F."/>
            <person name="Wong J."/>
        </authorList>
    </citation>
    <scope>NUCLEOTIDE SEQUENCE</scope>
    <source>
        <strain evidence="2">GSM-AAB239-AS_SAM_17_03QT</strain>
        <tissue evidence="2">Leaf</tissue>
    </source>
</reference>
<gene>
    <name evidence="2" type="ORF">M6B38_137735</name>
</gene>
<organism evidence="2 3">
    <name type="scientific">Iris pallida</name>
    <name type="common">Sweet iris</name>
    <dbReference type="NCBI Taxonomy" id="29817"/>
    <lineage>
        <taxon>Eukaryota</taxon>
        <taxon>Viridiplantae</taxon>
        <taxon>Streptophyta</taxon>
        <taxon>Embryophyta</taxon>
        <taxon>Tracheophyta</taxon>
        <taxon>Spermatophyta</taxon>
        <taxon>Magnoliopsida</taxon>
        <taxon>Liliopsida</taxon>
        <taxon>Asparagales</taxon>
        <taxon>Iridaceae</taxon>
        <taxon>Iridoideae</taxon>
        <taxon>Irideae</taxon>
        <taxon>Iris</taxon>
    </lineage>
</organism>
<protein>
    <submittedName>
        <fullName evidence="2">Purine permease 1-like isoform X1</fullName>
    </submittedName>
</protein>
<sequence length="156" mass="17104">MFGAVVLGIHSSGDRPEGESRGQYYAGFVMTGLGRGALRAAAAAGGAHLREGQAEDHPRWFMEMAARHGLLCYSFLYCGDAGQQRFPGDTERGEVVRARRDNLLPLARLLRHHVAVLLPGDDRRYILRLCAARRGPHGRSHPGNGGPSRRLLPRIL</sequence>
<dbReference type="Proteomes" id="UP001140949">
    <property type="component" value="Unassembled WGS sequence"/>
</dbReference>
<proteinExistence type="predicted"/>
<dbReference type="EMBL" id="JANAVB010029617">
    <property type="protein sequence ID" value="KAJ6814683.1"/>
    <property type="molecule type" value="Genomic_DNA"/>
</dbReference>
<comment type="caution">
    <text evidence="2">The sequence shown here is derived from an EMBL/GenBank/DDBJ whole genome shotgun (WGS) entry which is preliminary data.</text>
</comment>
<evidence type="ECO:0000313" key="2">
    <source>
        <dbReference type="EMBL" id="KAJ6814683.1"/>
    </source>
</evidence>
<reference evidence="2" key="1">
    <citation type="journal article" date="2023" name="GigaByte">
        <title>Genome assembly of the bearded iris, Iris pallida Lam.</title>
        <authorList>
            <person name="Bruccoleri R.E."/>
            <person name="Oakeley E.J."/>
            <person name="Faust A.M.E."/>
            <person name="Altorfer M."/>
            <person name="Dessus-Babus S."/>
            <person name="Burckhardt D."/>
            <person name="Oertli M."/>
            <person name="Naumann U."/>
            <person name="Petersen F."/>
            <person name="Wong J."/>
        </authorList>
    </citation>
    <scope>NUCLEOTIDE SEQUENCE</scope>
    <source>
        <strain evidence="2">GSM-AAB239-AS_SAM_17_03QT</strain>
    </source>
</reference>